<dbReference type="AlphaFoldDB" id="A0A286GTP7"/>
<feature type="region of interest" description="Disordered" evidence="1">
    <location>
        <begin position="1"/>
        <end position="44"/>
    </location>
</feature>
<dbReference type="OrthoDB" id="5195330at2"/>
<dbReference type="Proteomes" id="UP000219482">
    <property type="component" value="Unassembled WGS sequence"/>
</dbReference>
<evidence type="ECO:0000313" key="3">
    <source>
        <dbReference type="Proteomes" id="UP000219482"/>
    </source>
</evidence>
<gene>
    <name evidence="2" type="ORF">SAMN06272739_2079</name>
</gene>
<name>A0A286GTP7_9ACTN</name>
<accession>A0A286GTP7</accession>
<dbReference type="RefSeq" id="WP_097183772.1">
    <property type="nucleotide sequence ID" value="NZ_OCNK01000002.1"/>
</dbReference>
<keyword evidence="3" id="KW-1185">Reference proteome</keyword>
<sequence length="69" mass="7982">MARDDMARDDTTLDRDLTDGVPEPRTDREILSPDAWPARHGSRPRSEYWDVTTARWVRRPPLPAPRRGA</sequence>
<feature type="compositionally biased region" description="Basic and acidic residues" evidence="1">
    <location>
        <begin position="1"/>
        <end position="31"/>
    </location>
</feature>
<protein>
    <submittedName>
        <fullName evidence="2">Uncharacterized protein</fullName>
    </submittedName>
</protein>
<evidence type="ECO:0000313" key="2">
    <source>
        <dbReference type="EMBL" id="SOD98898.1"/>
    </source>
</evidence>
<proteinExistence type="predicted"/>
<organism evidence="2 3">
    <name type="scientific">Blastococcus haudaquaticus</name>
    <dbReference type="NCBI Taxonomy" id="1938745"/>
    <lineage>
        <taxon>Bacteria</taxon>
        <taxon>Bacillati</taxon>
        <taxon>Actinomycetota</taxon>
        <taxon>Actinomycetes</taxon>
        <taxon>Geodermatophilales</taxon>
        <taxon>Geodermatophilaceae</taxon>
        <taxon>Blastococcus</taxon>
    </lineage>
</organism>
<dbReference type="EMBL" id="OCNK01000002">
    <property type="protein sequence ID" value="SOD98898.1"/>
    <property type="molecule type" value="Genomic_DNA"/>
</dbReference>
<reference evidence="3" key="1">
    <citation type="submission" date="2017-09" db="EMBL/GenBank/DDBJ databases">
        <authorList>
            <person name="Varghese N."/>
            <person name="Submissions S."/>
        </authorList>
    </citation>
    <scope>NUCLEOTIDE SEQUENCE [LARGE SCALE GENOMIC DNA]</scope>
    <source>
        <strain evidence="3">DSM 44270</strain>
    </source>
</reference>
<evidence type="ECO:0000256" key="1">
    <source>
        <dbReference type="SAM" id="MobiDB-lite"/>
    </source>
</evidence>